<feature type="transmembrane region" description="Helical" evidence="1">
    <location>
        <begin position="473"/>
        <end position="491"/>
    </location>
</feature>
<dbReference type="Pfam" id="PF24384">
    <property type="entry name" value="Ig_TMM62"/>
    <property type="match status" value="1"/>
</dbReference>
<evidence type="ECO:0000313" key="5">
    <source>
        <dbReference type="Proteomes" id="UP001211907"/>
    </source>
</evidence>
<evidence type="ECO:0000259" key="3">
    <source>
        <dbReference type="Pfam" id="PF24394"/>
    </source>
</evidence>
<feature type="transmembrane region" description="Helical" evidence="1">
    <location>
        <begin position="566"/>
        <end position="592"/>
    </location>
</feature>
<keyword evidence="1" id="KW-1133">Transmembrane helix</keyword>
<gene>
    <name evidence="4" type="primary">TMEM62</name>
    <name evidence="4" type="ORF">HK100_006367</name>
</gene>
<feature type="domain" description="TMEM62 Ig-like" evidence="2">
    <location>
        <begin position="198"/>
        <end position="330"/>
    </location>
</feature>
<comment type="caution">
    <text evidence="4">The sequence shown here is derived from an EMBL/GenBank/DDBJ whole genome shotgun (WGS) entry which is preliminary data.</text>
</comment>
<organism evidence="4 5">
    <name type="scientific">Physocladia obscura</name>
    <dbReference type="NCBI Taxonomy" id="109957"/>
    <lineage>
        <taxon>Eukaryota</taxon>
        <taxon>Fungi</taxon>
        <taxon>Fungi incertae sedis</taxon>
        <taxon>Chytridiomycota</taxon>
        <taxon>Chytridiomycota incertae sedis</taxon>
        <taxon>Chytridiomycetes</taxon>
        <taxon>Chytridiales</taxon>
        <taxon>Chytriomycetaceae</taxon>
        <taxon>Physocladia</taxon>
    </lineage>
</organism>
<dbReference type="Proteomes" id="UP001211907">
    <property type="component" value="Unassembled WGS sequence"/>
</dbReference>
<dbReference type="InterPro" id="IPR056230">
    <property type="entry name" value="TMEM62_C"/>
</dbReference>
<feature type="transmembrane region" description="Helical" evidence="1">
    <location>
        <begin position="604"/>
        <end position="627"/>
    </location>
</feature>
<keyword evidence="1 4" id="KW-0812">Transmembrane</keyword>
<feature type="transmembrane region" description="Helical" evidence="1">
    <location>
        <begin position="503"/>
        <end position="520"/>
    </location>
</feature>
<proteinExistence type="predicted"/>
<keyword evidence="5" id="KW-1185">Reference proteome</keyword>
<dbReference type="InterPro" id="IPR056229">
    <property type="entry name" value="Ig_TMM62"/>
</dbReference>
<feature type="transmembrane region" description="Helical" evidence="1">
    <location>
        <begin position="442"/>
        <end position="461"/>
    </location>
</feature>
<feature type="domain" description="TMEM62 C-terminal" evidence="3">
    <location>
        <begin position="449"/>
        <end position="546"/>
    </location>
</feature>
<feature type="transmembrane region" description="Helical" evidence="1">
    <location>
        <begin position="526"/>
        <end position="545"/>
    </location>
</feature>
<dbReference type="SUPFAM" id="SSF56300">
    <property type="entry name" value="Metallo-dependent phosphatases"/>
    <property type="match status" value="1"/>
</dbReference>
<accession>A0AAD5T5T5</accession>
<dbReference type="PANTHER" id="PTHR14795">
    <property type="entry name" value="HELICASE RELATED"/>
    <property type="match status" value="1"/>
</dbReference>
<protein>
    <submittedName>
        <fullName evidence="4">Transmembrane protein 62</fullName>
    </submittedName>
</protein>
<keyword evidence="1" id="KW-0472">Membrane</keyword>
<dbReference type="EMBL" id="JADGJH010000296">
    <property type="protein sequence ID" value="KAJ3131435.1"/>
    <property type="molecule type" value="Genomic_DNA"/>
</dbReference>
<dbReference type="InterPro" id="IPR029052">
    <property type="entry name" value="Metallo-depent_PP-like"/>
</dbReference>
<sequence length="681" mass="76329">MARNHDCFNVGVDFEHSEYGRMSATRRQGYIHDHIKSFGTYTFAALDACPAAGMSRPINFFGTLDITDMTSLASIVDNSTKNNHAHTFITTHYPTSTTVFATADDGRTLSDLTPHVSLWLNGHLHRLIGGLTMHAFHKRTKFLELELGDMKDNAMYRVVAIDNNLVSIVDTTLAIPNIPALVSADSYTVHAPDANATRAPLIIVTNPRDARYALGAGREPVGAILESSHIRILIYAFDSKRGAVDPANVTVVIDGRVYSADVGGIQFVGTTKPWSDVRAINETDNHVPLYVCAWEPKKWDDGKDHIMEVEAVDVDGTVGKVKIVFRVDGKRAKEYGMGSGLGGWIIAANFEALLKGLFLFAHLFIMALLLIPKIFVDYMIINGSYNAYRAAHTKRLDILNKLTFQPSLRTSFSASNLLDNMESGTPQNSPHMRFLSRRYEKNSLVVLHFERLVTLWTLRFMNFAGSFELYFPFYIYFHYLLVGPWFVGNLVPSAVNASDRVGLFYVYGIWFSGTAGWVPILDTWQIALWEHTSFVFPLILLLAYMAPPHPRVKPRFTPQTSSTTWLLSNLVNLVIKTVAQIAPGAFFTLWLLGTVYFGFFGWTYGWLSVFVSPGKMWMCGWVAWVVVGRKQQWNARKNVIGAEENEYGEDNEEYSRENVRSGNALLSAVNDGVNNGSVRRR</sequence>
<evidence type="ECO:0000259" key="2">
    <source>
        <dbReference type="Pfam" id="PF24384"/>
    </source>
</evidence>
<evidence type="ECO:0000256" key="1">
    <source>
        <dbReference type="SAM" id="Phobius"/>
    </source>
</evidence>
<evidence type="ECO:0000313" key="4">
    <source>
        <dbReference type="EMBL" id="KAJ3131435.1"/>
    </source>
</evidence>
<dbReference type="AlphaFoldDB" id="A0AAD5T5T5"/>
<reference evidence="4" key="1">
    <citation type="submission" date="2020-05" db="EMBL/GenBank/DDBJ databases">
        <title>Phylogenomic resolution of chytrid fungi.</title>
        <authorList>
            <person name="Stajich J.E."/>
            <person name="Amses K."/>
            <person name="Simmons R."/>
            <person name="Seto K."/>
            <person name="Myers J."/>
            <person name="Bonds A."/>
            <person name="Quandt C.A."/>
            <person name="Barry K."/>
            <person name="Liu P."/>
            <person name="Grigoriev I."/>
            <person name="Longcore J.E."/>
            <person name="James T.Y."/>
        </authorList>
    </citation>
    <scope>NUCLEOTIDE SEQUENCE</scope>
    <source>
        <strain evidence="4">JEL0513</strain>
    </source>
</reference>
<dbReference type="Pfam" id="PF24394">
    <property type="entry name" value="TMEM62_C"/>
    <property type="match status" value="1"/>
</dbReference>
<name>A0AAD5T5T5_9FUNG</name>
<dbReference type="PANTHER" id="PTHR14795:SF0">
    <property type="entry name" value="TRANSMEMBRANE PROTEIN 62"/>
    <property type="match status" value="1"/>
</dbReference>